<dbReference type="SMART" id="SM00065">
    <property type="entry name" value="GAF"/>
    <property type="match status" value="1"/>
</dbReference>
<protein>
    <recommendedName>
        <fullName evidence="2">histidine kinase</fullName>
        <ecNumber evidence="2">2.7.13.3</ecNumber>
    </recommendedName>
</protein>
<dbReference type="GO" id="GO:0000155">
    <property type="term" value="F:phosphorelay sensor kinase activity"/>
    <property type="evidence" value="ECO:0007669"/>
    <property type="project" value="InterPro"/>
</dbReference>
<dbReference type="GO" id="GO:0046983">
    <property type="term" value="F:protein dimerization activity"/>
    <property type="evidence" value="ECO:0007669"/>
    <property type="project" value="InterPro"/>
</dbReference>
<evidence type="ECO:0000256" key="4">
    <source>
        <dbReference type="ARBA" id="ARBA00022679"/>
    </source>
</evidence>
<dbReference type="PANTHER" id="PTHR24421">
    <property type="entry name" value="NITRATE/NITRITE SENSOR PROTEIN NARX-RELATED"/>
    <property type="match status" value="1"/>
</dbReference>
<dbReference type="Gene3D" id="3.30.450.40">
    <property type="match status" value="1"/>
</dbReference>
<keyword evidence="9" id="KW-0812">Transmembrane</keyword>
<name>K6XJD6_9ACTN</name>
<evidence type="ECO:0000256" key="8">
    <source>
        <dbReference type="ARBA" id="ARBA00023012"/>
    </source>
</evidence>
<comment type="catalytic activity">
    <reaction evidence="1">
        <text>ATP + protein L-histidine = ADP + protein N-phospho-L-histidine.</text>
        <dbReference type="EC" id="2.7.13.3"/>
    </reaction>
</comment>
<dbReference type="InterPro" id="IPR003018">
    <property type="entry name" value="GAF"/>
</dbReference>
<keyword evidence="8" id="KW-0902">Two-component regulatory system</keyword>
<dbReference type="Pfam" id="PF07730">
    <property type="entry name" value="HisKA_3"/>
    <property type="match status" value="1"/>
</dbReference>
<dbReference type="Pfam" id="PF02518">
    <property type="entry name" value="HATPase_c"/>
    <property type="match status" value="1"/>
</dbReference>
<dbReference type="AlphaFoldDB" id="K6XJD6"/>
<keyword evidence="3" id="KW-0597">Phosphoprotein</keyword>
<dbReference type="EC" id="2.7.13.3" evidence="2"/>
<dbReference type="InterPro" id="IPR036890">
    <property type="entry name" value="HATPase_C_sf"/>
</dbReference>
<dbReference type="EMBL" id="BAHE01000006">
    <property type="protein sequence ID" value="GAB98949.1"/>
    <property type="molecule type" value="Genomic_DNA"/>
</dbReference>
<dbReference type="CDD" id="cd16917">
    <property type="entry name" value="HATPase_UhpB-NarQ-NarX-like"/>
    <property type="match status" value="1"/>
</dbReference>
<dbReference type="InterPro" id="IPR011712">
    <property type="entry name" value="Sig_transdc_His_kin_sub3_dim/P"/>
</dbReference>
<keyword evidence="6 12" id="KW-0418">Kinase</keyword>
<dbReference type="Gene3D" id="1.20.120.620">
    <property type="entry name" value="Backbone structure of the membrane domain of e. Coli histidine kinase receptor kdpd"/>
    <property type="match status" value="1"/>
</dbReference>
<dbReference type="Gene3D" id="3.30.565.10">
    <property type="entry name" value="Histidine kinase-like ATPase, C-terminal domain"/>
    <property type="match status" value="1"/>
</dbReference>
<feature type="domain" description="Histidine kinase/HSP90-like ATPase" evidence="11">
    <location>
        <begin position="503"/>
        <end position="593"/>
    </location>
</feature>
<comment type="caution">
    <text evidence="12">The sequence shown here is derived from an EMBL/GenBank/DDBJ whole genome shotgun (WGS) entry which is preliminary data.</text>
</comment>
<evidence type="ECO:0000256" key="2">
    <source>
        <dbReference type="ARBA" id="ARBA00012438"/>
    </source>
</evidence>
<evidence type="ECO:0000256" key="7">
    <source>
        <dbReference type="ARBA" id="ARBA00022840"/>
    </source>
</evidence>
<keyword evidence="5" id="KW-0547">Nucleotide-binding</keyword>
<feature type="domain" description="GAF" evidence="10">
    <location>
        <begin position="244"/>
        <end position="390"/>
    </location>
</feature>
<gene>
    <name evidence="12" type="ORF">GONAM_06_00590</name>
</gene>
<evidence type="ECO:0000313" key="13">
    <source>
        <dbReference type="Proteomes" id="UP000035058"/>
    </source>
</evidence>
<keyword evidence="7" id="KW-0067">ATP-binding</keyword>
<accession>K6XJD6</accession>
<dbReference type="InterPro" id="IPR029016">
    <property type="entry name" value="GAF-like_dom_sf"/>
</dbReference>
<feature type="transmembrane region" description="Helical" evidence="9">
    <location>
        <begin position="12"/>
        <end position="31"/>
    </location>
</feature>
<evidence type="ECO:0000259" key="11">
    <source>
        <dbReference type="SMART" id="SM00387"/>
    </source>
</evidence>
<evidence type="ECO:0000256" key="3">
    <source>
        <dbReference type="ARBA" id="ARBA00022553"/>
    </source>
</evidence>
<evidence type="ECO:0000256" key="6">
    <source>
        <dbReference type="ARBA" id="ARBA00022777"/>
    </source>
</evidence>
<keyword evidence="9" id="KW-0472">Membrane</keyword>
<proteinExistence type="predicted"/>
<sequence>MVLRPTSPPWQWGVATALVLIAVEVVVVQLLREIFPENAFGAVFLFGVLVVSARWGFPLAVGTSVASAAAYAWFHASQSTDSAAPAVVVFLVLALLTNALVGQARLHALESDQRRREADLSADLARTVLRAADLPEALTAASIRLTEVLDLPAPGAVLADPGATPGPVLQHIALLDRGRSVGSLLVPADLDPADRRRVTRMVPSLEALLAAALDRQALNDRTVTLARQQVALRRVATAVASRAEPGEVCRIVAAELADELGVEHVTVIRYVDDAQCEVLATRDDSSDLTLAVGERLSLGGTNVSTLVADTGQMSVLDYSTASGPIADRLEPRGLRTGVGAPITVDERPWGAVIVGTAHRSVPSELRLRLVDFADLVATAIYNSEARAALTRSRARVIAAADQARRTIERDLHDGAQQRIVSLGLDIRALQATVPDDQTEVRERLDTVVDSLAHIHRDLQELSRGIHPAILSRGGLGPALKTLARRSSVPVVLQATDLGRMSKTVEVTAYYVVAESLTNTAKYAEASEVVVSAHVAEDTLTLLVTDDGIGGALPDKGSGLLGLRDRVEAVEGELVIDSPPGEGTTVRARIPLTETSTTG</sequence>
<evidence type="ECO:0000256" key="1">
    <source>
        <dbReference type="ARBA" id="ARBA00000085"/>
    </source>
</evidence>
<dbReference type="SMART" id="SM00387">
    <property type="entry name" value="HATPase_c"/>
    <property type="match status" value="1"/>
</dbReference>
<keyword evidence="9" id="KW-1133">Transmembrane helix</keyword>
<dbReference type="SUPFAM" id="SSF55781">
    <property type="entry name" value="GAF domain-like"/>
    <property type="match status" value="1"/>
</dbReference>
<dbReference type="GO" id="GO:0005524">
    <property type="term" value="F:ATP binding"/>
    <property type="evidence" value="ECO:0007669"/>
    <property type="project" value="UniProtKB-KW"/>
</dbReference>
<keyword evidence="13" id="KW-1185">Reference proteome</keyword>
<dbReference type="InterPro" id="IPR038318">
    <property type="entry name" value="KdpD_sf"/>
</dbReference>
<organism evidence="12 13">
    <name type="scientific">Gordonia namibiensis NBRC 108229</name>
    <dbReference type="NCBI Taxonomy" id="1208314"/>
    <lineage>
        <taxon>Bacteria</taxon>
        <taxon>Bacillati</taxon>
        <taxon>Actinomycetota</taxon>
        <taxon>Actinomycetes</taxon>
        <taxon>Mycobacteriales</taxon>
        <taxon>Gordoniaceae</taxon>
        <taxon>Gordonia</taxon>
    </lineage>
</organism>
<evidence type="ECO:0000256" key="5">
    <source>
        <dbReference type="ARBA" id="ARBA00022741"/>
    </source>
</evidence>
<dbReference type="GO" id="GO:0016020">
    <property type="term" value="C:membrane"/>
    <property type="evidence" value="ECO:0007669"/>
    <property type="project" value="InterPro"/>
</dbReference>
<reference evidence="12 13" key="1">
    <citation type="submission" date="2012-08" db="EMBL/GenBank/DDBJ databases">
        <title>Whole genome shotgun sequence of Gordonia namibiensis NBRC 108229.</title>
        <authorList>
            <person name="Isaki-Nakamura S."/>
            <person name="Hosoyama A."/>
            <person name="Tsuchikane K."/>
            <person name="Katsumata H."/>
            <person name="Baba S."/>
            <person name="Yamazaki S."/>
            <person name="Fujita N."/>
        </authorList>
    </citation>
    <scope>NUCLEOTIDE SEQUENCE [LARGE SCALE GENOMIC DNA]</scope>
    <source>
        <strain evidence="12 13">NBRC 108229</strain>
    </source>
</reference>
<dbReference type="Pfam" id="PF01590">
    <property type="entry name" value="GAF"/>
    <property type="match status" value="1"/>
</dbReference>
<evidence type="ECO:0000313" key="12">
    <source>
        <dbReference type="EMBL" id="GAB98949.1"/>
    </source>
</evidence>
<feature type="transmembrane region" description="Helical" evidence="9">
    <location>
        <begin position="86"/>
        <end position="106"/>
    </location>
</feature>
<dbReference type="PANTHER" id="PTHR24421:SF10">
    <property type="entry name" value="NITRATE_NITRITE SENSOR PROTEIN NARQ"/>
    <property type="match status" value="1"/>
</dbReference>
<dbReference type="SUPFAM" id="SSF55874">
    <property type="entry name" value="ATPase domain of HSP90 chaperone/DNA topoisomerase II/histidine kinase"/>
    <property type="match status" value="1"/>
</dbReference>
<dbReference type="InterPro" id="IPR050482">
    <property type="entry name" value="Sensor_HK_TwoCompSys"/>
</dbReference>
<evidence type="ECO:0000256" key="9">
    <source>
        <dbReference type="SAM" id="Phobius"/>
    </source>
</evidence>
<feature type="transmembrane region" description="Helical" evidence="9">
    <location>
        <begin position="43"/>
        <end position="74"/>
    </location>
</feature>
<evidence type="ECO:0000259" key="10">
    <source>
        <dbReference type="SMART" id="SM00065"/>
    </source>
</evidence>
<dbReference type="Gene3D" id="1.20.5.1930">
    <property type="match status" value="1"/>
</dbReference>
<dbReference type="InterPro" id="IPR003594">
    <property type="entry name" value="HATPase_dom"/>
</dbReference>
<dbReference type="Proteomes" id="UP000035058">
    <property type="component" value="Unassembled WGS sequence"/>
</dbReference>
<keyword evidence="4" id="KW-0808">Transferase</keyword>